<keyword evidence="1" id="KW-0472">Membrane</keyword>
<feature type="domain" description="Protein-glutamine gamma-glutamyltransferase-like C-terminal" evidence="3">
    <location>
        <begin position="168"/>
        <end position="231"/>
    </location>
</feature>
<sequence length="241" mass="27920">MYKYFFTFSLLMISCCIYAFQEESTTSTGSETILAPVDFGDAYIDRYSADPDFLYIEESLEESWIDRLQKKFFQLVDRFFYWLIGDREFGKVAQFLMQSLPYLAVFILLIILVWAVMKYDDEGSDRKIEGFAVAESENLEVLAQEDINSLIGSAIAVGDYRLAVRYSYLSVLKSMMDKSLIDWGIQKTNHDYMKELPSGSLKASFAAVTRIYDYIWYGGFDVDKEDFERVNAVFGELKKEL</sequence>
<feature type="transmembrane region" description="Helical" evidence="1">
    <location>
        <begin position="99"/>
        <end position="117"/>
    </location>
</feature>
<evidence type="ECO:0000313" key="4">
    <source>
        <dbReference type="EMBL" id="MCH7410609.1"/>
    </source>
</evidence>
<keyword evidence="1" id="KW-1133">Transmembrane helix</keyword>
<gene>
    <name evidence="4" type="ORF">MM239_14470</name>
</gene>
<dbReference type="Proteomes" id="UP001165489">
    <property type="component" value="Unassembled WGS sequence"/>
</dbReference>
<evidence type="ECO:0000259" key="3">
    <source>
        <dbReference type="Pfam" id="PF13559"/>
    </source>
</evidence>
<dbReference type="EMBL" id="JAKZGP010000042">
    <property type="protein sequence ID" value="MCH7410609.1"/>
    <property type="molecule type" value="Genomic_DNA"/>
</dbReference>
<evidence type="ECO:0000256" key="1">
    <source>
        <dbReference type="SAM" id="Phobius"/>
    </source>
</evidence>
<name>A0ABS9V2G9_9BACT</name>
<keyword evidence="1" id="KW-0812">Transmembrane</keyword>
<accession>A0ABS9V2G9</accession>
<protein>
    <submittedName>
        <fullName evidence="4">DUF4129 domain-containing protein</fullName>
    </submittedName>
</protein>
<proteinExistence type="predicted"/>
<evidence type="ECO:0000313" key="5">
    <source>
        <dbReference type="Proteomes" id="UP001165489"/>
    </source>
</evidence>
<organism evidence="4 5">
    <name type="scientific">Belliella filtrata</name>
    <dbReference type="NCBI Taxonomy" id="2923435"/>
    <lineage>
        <taxon>Bacteria</taxon>
        <taxon>Pseudomonadati</taxon>
        <taxon>Bacteroidota</taxon>
        <taxon>Cytophagia</taxon>
        <taxon>Cytophagales</taxon>
        <taxon>Cyclobacteriaceae</taxon>
        <taxon>Belliella</taxon>
    </lineage>
</organism>
<comment type="caution">
    <text evidence="4">The sequence shown here is derived from an EMBL/GenBank/DDBJ whole genome shotgun (WGS) entry which is preliminary data.</text>
</comment>
<keyword evidence="2" id="KW-0732">Signal</keyword>
<dbReference type="InterPro" id="IPR025403">
    <property type="entry name" value="TgpA-like_C"/>
</dbReference>
<keyword evidence="5" id="KW-1185">Reference proteome</keyword>
<evidence type="ECO:0000256" key="2">
    <source>
        <dbReference type="SAM" id="SignalP"/>
    </source>
</evidence>
<reference evidence="4" key="1">
    <citation type="submission" date="2022-03" db="EMBL/GenBank/DDBJ databases">
        <title>De novo assembled genomes of Belliella spp. (Cyclobacteriaceae) strains.</title>
        <authorList>
            <person name="Szabo A."/>
            <person name="Korponai K."/>
            <person name="Felfoldi T."/>
        </authorList>
    </citation>
    <scope>NUCLEOTIDE SEQUENCE</scope>
    <source>
        <strain evidence="4">DSM 111904</strain>
    </source>
</reference>
<dbReference type="Pfam" id="PF13559">
    <property type="entry name" value="DUF4129"/>
    <property type="match status" value="1"/>
</dbReference>
<dbReference type="PROSITE" id="PS51257">
    <property type="entry name" value="PROKAR_LIPOPROTEIN"/>
    <property type="match status" value="1"/>
</dbReference>
<feature type="signal peptide" evidence="2">
    <location>
        <begin position="1"/>
        <end position="19"/>
    </location>
</feature>
<feature type="chain" id="PRO_5046466678" evidence="2">
    <location>
        <begin position="20"/>
        <end position="241"/>
    </location>
</feature>
<dbReference type="RefSeq" id="WP_241348972.1">
    <property type="nucleotide sequence ID" value="NZ_JAKZGP010000042.1"/>
</dbReference>